<feature type="transmembrane region" description="Helical" evidence="2">
    <location>
        <begin position="291"/>
        <end position="310"/>
    </location>
</feature>
<proteinExistence type="predicted"/>
<keyword evidence="5" id="KW-1185">Reference proteome</keyword>
<keyword evidence="2" id="KW-0812">Transmembrane</keyword>
<dbReference type="EMBL" id="SPNV01000051">
    <property type="protein sequence ID" value="KAF5863437.1"/>
    <property type="molecule type" value="Genomic_DNA"/>
</dbReference>
<feature type="transmembrane region" description="Helical" evidence="2">
    <location>
        <begin position="247"/>
        <end position="270"/>
    </location>
</feature>
<dbReference type="PANTHER" id="PTHR41807:SF1">
    <property type="entry name" value="GLUTATHIONE TRANSFERASE 3"/>
    <property type="match status" value="1"/>
</dbReference>
<organism evidence="3">
    <name type="scientific">Petromyces alliaceus</name>
    <name type="common">Aspergillus alliaceus</name>
    <dbReference type="NCBI Taxonomy" id="209559"/>
    <lineage>
        <taxon>Eukaryota</taxon>
        <taxon>Fungi</taxon>
        <taxon>Dikarya</taxon>
        <taxon>Ascomycota</taxon>
        <taxon>Pezizomycotina</taxon>
        <taxon>Eurotiomycetes</taxon>
        <taxon>Eurotiomycetidae</taxon>
        <taxon>Eurotiales</taxon>
        <taxon>Aspergillaceae</taxon>
        <taxon>Aspergillus</taxon>
        <taxon>Aspergillus subgen. Circumdati</taxon>
    </lineage>
</organism>
<evidence type="ECO:0000313" key="4">
    <source>
        <dbReference type="EMBL" id="KAF5863437.1"/>
    </source>
</evidence>
<feature type="compositionally biased region" description="Basic and acidic residues" evidence="1">
    <location>
        <begin position="96"/>
        <end position="128"/>
    </location>
</feature>
<dbReference type="PANTHER" id="PTHR41807">
    <property type="entry name" value="GLUTATHIONE TRANSFERASE 3"/>
    <property type="match status" value="1"/>
</dbReference>
<name>A0A5N6FHW3_PETAA</name>
<dbReference type="OrthoDB" id="4034134at2759"/>
<dbReference type="Proteomes" id="UP000326877">
    <property type="component" value="Unassembled WGS sequence"/>
</dbReference>
<protein>
    <submittedName>
        <fullName evidence="3">Uncharacterized protein</fullName>
    </submittedName>
</protein>
<accession>A0A8H6A815</accession>
<accession>A0A5N6FHW3</accession>
<dbReference type="Proteomes" id="UP000541154">
    <property type="component" value="Unassembled WGS sequence"/>
</dbReference>
<keyword evidence="2" id="KW-0472">Membrane</keyword>
<dbReference type="AlphaFoldDB" id="A0A5N6FHW3"/>
<evidence type="ECO:0000256" key="1">
    <source>
        <dbReference type="SAM" id="MobiDB-lite"/>
    </source>
</evidence>
<feature type="region of interest" description="Disordered" evidence="1">
    <location>
        <begin position="67"/>
        <end position="138"/>
    </location>
</feature>
<sequence length="358" mass="39938">MSAALPWLQKLRKPQLTDWAEATDLHDYEELNKPELAVALDEHLQAHQSIFASDARLAEYYRRLTQTPRKGSPIKREPKVEVTPLAPRSARRRQTRAKEEELRESASREDKPKEEAKEKAELTYRDESSESPPPVFETPGRPSLNFEQALPASPAVVANAIDRGASAFGNCVGSFWARLGVEERRNEVRSILSSVKAVQVLFLLLEGACLIYETMPMRFVTTIPLFIDPLVEIPVKVPDVFILVDGAFWAPFSLWLFTSIILPLTVAYFFNISLNIAQGSGGARRSRAAQANFDPLSYNIAKAGLAYLVYAKQFDFWDLYSRLSIAKVNAALPGQWAGLVTGSAIGLIGTLYEAILRK</sequence>
<evidence type="ECO:0000313" key="3">
    <source>
        <dbReference type="EMBL" id="KAE8386059.1"/>
    </source>
</evidence>
<dbReference type="OMA" id="YLPDMFL"/>
<feature type="transmembrane region" description="Helical" evidence="2">
    <location>
        <begin position="330"/>
        <end position="352"/>
    </location>
</feature>
<dbReference type="InterPro" id="IPR038872">
    <property type="entry name" value="Put_GTT3"/>
</dbReference>
<keyword evidence="2" id="KW-1133">Transmembrane helix</keyword>
<reference evidence="4 5" key="1">
    <citation type="submission" date="2019-04" db="EMBL/GenBank/DDBJ databases">
        <title>Aspergillus burnettii sp. nov., novel species from soil in southeast Queensland.</title>
        <authorList>
            <person name="Gilchrist C.L.M."/>
            <person name="Pitt J.I."/>
            <person name="Lange L."/>
            <person name="Lacey H.J."/>
            <person name="Vuong D."/>
            <person name="Midgley D.J."/>
            <person name="Greenfield P."/>
            <person name="Bradbury M."/>
            <person name="Lacey E."/>
            <person name="Busk P.K."/>
            <person name="Pilgaard B."/>
            <person name="Chooi Y.H."/>
            <person name="Piggott A.M."/>
        </authorList>
    </citation>
    <scope>NUCLEOTIDE SEQUENCE [LARGE SCALE GENOMIC DNA]</scope>
    <source>
        <strain evidence="4 5">FRR 5400</strain>
    </source>
</reference>
<evidence type="ECO:0000313" key="5">
    <source>
        <dbReference type="Proteomes" id="UP000541154"/>
    </source>
</evidence>
<accession>A0A5N7BWB7</accession>
<dbReference type="EMBL" id="ML735319">
    <property type="protein sequence ID" value="KAE8386059.1"/>
    <property type="molecule type" value="Genomic_DNA"/>
</dbReference>
<gene>
    <name evidence="3" type="ORF">BDV23DRAFT_163839</name>
    <name evidence="4" type="ORF">ETB97_010068</name>
</gene>
<dbReference type="GO" id="GO:0016020">
    <property type="term" value="C:membrane"/>
    <property type="evidence" value="ECO:0007669"/>
    <property type="project" value="TreeGrafter"/>
</dbReference>
<evidence type="ECO:0000256" key="2">
    <source>
        <dbReference type="SAM" id="Phobius"/>
    </source>
</evidence>
<reference evidence="3" key="2">
    <citation type="submission" date="2019-04" db="EMBL/GenBank/DDBJ databases">
        <title>Friends and foes A comparative genomics studyof 23 Aspergillus species from section Flavi.</title>
        <authorList>
            <consortium name="DOE Joint Genome Institute"/>
            <person name="Kjaerbolling I."/>
            <person name="Vesth T."/>
            <person name="Frisvad J.C."/>
            <person name="Nybo J.L."/>
            <person name="Theobald S."/>
            <person name="Kildgaard S."/>
            <person name="Isbrandt T."/>
            <person name="Kuo A."/>
            <person name="Sato A."/>
            <person name="Lyhne E.K."/>
            <person name="Kogle M.E."/>
            <person name="Wiebenga A."/>
            <person name="Kun R.S."/>
            <person name="Lubbers R.J."/>
            <person name="Makela M.R."/>
            <person name="Barry K."/>
            <person name="Chovatia M."/>
            <person name="Clum A."/>
            <person name="Daum C."/>
            <person name="Haridas S."/>
            <person name="He G."/>
            <person name="LaButti K."/>
            <person name="Lipzen A."/>
            <person name="Mondo S."/>
            <person name="Riley R."/>
            <person name="Salamov A."/>
            <person name="Simmons B.A."/>
            <person name="Magnuson J.K."/>
            <person name="Henrissat B."/>
            <person name="Mortensen U.H."/>
            <person name="Larsen T.O."/>
            <person name="Devries R.P."/>
            <person name="Grigoriev I.V."/>
            <person name="Machida M."/>
            <person name="Baker S.E."/>
            <person name="Andersen M.R."/>
        </authorList>
    </citation>
    <scope>NUCLEOTIDE SEQUENCE [LARGE SCALE GENOMIC DNA]</scope>
    <source>
        <strain evidence="3">IBT 14317</strain>
    </source>
</reference>